<evidence type="ECO:0000256" key="1">
    <source>
        <dbReference type="ARBA" id="ARBA00022692"/>
    </source>
</evidence>
<feature type="transmembrane region" description="Helical" evidence="4">
    <location>
        <begin position="343"/>
        <end position="363"/>
    </location>
</feature>
<feature type="transmembrane region" description="Helical" evidence="4">
    <location>
        <begin position="71"/>
        <end position="89"/>
    </location>
</feature>
<dbReference type="InterPro" id="IPR011701">
    <property type="entry name" value="MFS"/>
</dbReference>
<feature type="transmembrane region" description="Helical" evidence="4">
    <location>
        <begin position="207"/>
        <end position="228"/>
    </location>
</feature>
<dbReference type="InterPro" id="IPR036259">
    <property type="entry name" value="MFS_trans_sf"/>
</dbReference>
<feature type="transmembrane region" description="Helical" evidence="4">
    <location>
        <begin position="12"/>
        <end position="33"/>
    </location>
</feature>
<dbReference type="PANTHER" id="PTHR23530:SF1">
    <property type="entry name" value="PERMEASE, MAJOR FACILITATOR SUPERFAMILY-RELATED"/>
    <property type="match status" value="1"/>
</dbReference>
<dbReference type="EMBL" id="JAEKPD010000015">
    <property type="protein sequence ID" value="MBJ3763983.1"/>
    <property type="molecule type" value="Genomic_DNA"/>
</dbReference>
<dbReference type="Gene3D" id="1.20.1250.20">
    <property type="entry name" value="MFS general substrate transporter like domains"/>
    <property type="match status" value="1"/>
</dbReference>
<feature type="transmembrane region" description="Helical" evidence="4">
    <location>
        <begin position="280"/>
        <end position="309"/>
    </location>
</feature>
<dbReference type="PANTHER" id="PTHR23530">
    <property type="entry name" value="TRANSPORT PROTEIN-RELATED"/>
    <property type="match status" value="1"/>
</dbReference>
<dbReference type="RefSeq" id="WP_198917154.1">
    <property type="nucleotide sequence ID" value="NZ_JAEKPD010000015.1"/>
</dbReference>
<feature type="transmembrane region" description="Helical" evidence="4">
    <location>
        <begin position="139"/>
        <end position="159"/>
    </location>
</feature>
<sequence>MSPDAAARNVALYPWFRFCQSLLFWQAIWFLYFQSELSAAEAIVLYAIYDVATFTLEVPSGYASDRLGRKPTLLLAALSGAVGSAAIAFGGDFAWFALGQAALGTAAALASGADSAFLYESLKAKGDGHRIEDEELRAWRFSFSAFALSAVAGGALALLSFALPFGLTALAFAGAACIALAFTEPPHDLTEAGGTLEGLRASVSHPVLAWLFVLAMLMYGYSHIPFVFGQPFIRSALETIGIAESTALVSGLVTAAMMALSVATSWGAPRVKRALGLAGLLLMAFAMQIVLTGVLALTANALAIGLLFLRMVPDSLSKPFILARVQPLLRDGTRATYLSLQSMAGRALFSGSLFLAAGASSRVGEMSHDQMQPILTAYALVGLLALIGLALWSRRVAL</sequence>
<comment type="caution">
    <text evidence="5">The sequence shown here is derived from an EMBL/GenBank/DDBJ whole genome shotgun (WGS) entry which is preliminary data.</text>
</comment>
<reference evidence="5" key="1">
    <citation type="submission" date="2020-12" db="EMBL/GenBank/DDBJ databases">
        <title>Bacterial taxonomy.</title>
        <authorList>
            <person name="Pan X."/>
        </authorList>
    </citation>
    <scope>NUCLEOTIDE SEQUENCE</scope>
    <source>
        <strain evidence="5">KCTC 52957</strain>
    </source>
</reference>
<keyword evidence="2 4" id="KW-1133">Transmembrane helix</keyword>
<dbReference type="GO" id="GO:0022857">
    <property type="term" value="F:transmembrane transporter activity"/>
    <property type="evidence" value="ECO:0007669"/>
    <property type="project" value="InterPro"/>
</dbReference>
<dbReference type="Pfam" id="PF07690">
    <property type="entry name" value="MFS_1"/>
    <property type="match status" value="1"/>
</dbReference>
<keyword evidence="6" id="KW-1185">Reference proteome</keyword>
<keyword evidence="1 4" id="KW-0812">Transmembrane</keyword>
<accession>A0A934MDJ4</accession>
<name>A0A934MDJ4_9RHOB</name>
<evidence type="ECO:0000313" key="5">
    <source>
        <dbReference type="EMBL" id="MBJ3763983.1"/>
    </source>
</evidence>
<dbReference type="AlphaFoldDB" id="A0A934MDJ4"/>
<evidence type="ECO:0000256" key="4">
    <source>
        <dbReference type="SAM" id="Phobius"/>
    </source>
</evidence>
<protein>
    <submittedName>
        <fullName evidence="5">MFS transporter</fullName>
    </submittedName>
</protein>
<organism evidence="5 6">
    <name type="scientific">Palleronia pontilimi</name>
    <dbReference type="NCBI Taxonomy" id="1964209"/>
    <lineage>
        <taxon>Bacteria</taxon>
        <taxon>Pseudomonadati</taxon>
        <taxon>Pseudomonadota</taxon>
        <taxon>Alphaproteobacteria</taxon>
        <taxon>Rhodobacterales</taxon>
        <taxon>Roseobacteraceae</taxon>
        <taxon>Palleronia</taxon>
    </lineage>
</organism>
<dbReference type="InterPro" id="IPR053160">
    <property type="entry name" value="MFS_DHA3_Transporter"/>
</dbReference>
<feature type="transmembrane region" description="Helical" evidence="4">
    <location>
        <begin position="375"/>
        <end position="393"/>
    </location>
</feature>
<evidence type="ECO:0000256" key="2">
    <source>
        <dbReference type="ARBA" id="ARBA00022989"/>
    </source>
</evidence>
<evidence type="ECO:0000256" key="3">
    <source>
        <dbReference type="ARBA" id="ARBA00023136"/>
    </source>
</evidence>
<feature type="transmembrane region" description="Helical" evidence="4">
    <location>
        <begin position="248"/>
        <end position="268"/>
    </location>
</feature>
<keyword evidence="3 4" id="KW-0472">Membrane</keyword>
<dbReference type="SUPFAM" id="SSF103473">
    <property type="entry name" value="MFS general substrate transporter"/>
    <property type="match status" value="1"/>
</dbReference>
<feature type="transmembrane region" description="Helical" evidence="4">
    <location>
        <begin position="165"/>
        <end position="182"/>
    </location>
</feature>
<dbReference type="Proteomes" id="UP000642488">
    <property type="component" value="Unassembled WGS sequence"/>
</dbReference>
<feature type="transmembrane region" description="Helical" evidence="4">
    <location>
        <begin position="39"/>
        <end position="59"/>
    </location>
</feature>
<proteinExistence type="predicted"/>
<evidence type="ECO:0000313" key="6">
    <source>
        <dbReference type="Proteomes" id="UP000642488"/>
    </source>
</evidence>
<gene>
    <name evidence="5" type="ORF">ILP92_14620</name>
</gene>